<dbReference type="RefSeq" id="WP_087279937.1">
    <property type="nucleotide sequence ID" value="NZ_CP021455.1"/>
</dbReference>
<dbReference type="GO" id="GO:0006515">
    <property type="term" value="P:protein quality control for misfolded or incompletely synthesized proteins"/>
    <property type="evidence" value="ECO:0007669"/>
    <property type="project" value="TreeGrafter"/>
</dbReference>
<dbReference type="NCBIfam" id="NF045542">
    <property type="entry name" value="Clp_rel_HeadMat"/>
    <property type="match status" value="1"/>
</dbReference>
<dbReference type="Gene3D" id="3.90.226.10">
    <property type="entry name" value="2-enoyl-CoA Hydratase, Chain A, domain 1"/>
    <property type="match status" value="1"/>
</dbReference>
<dbReference type="GO" id="GO:0009368">
    <property type="term" value="C:endopeptidase Clp complex"/>
    <property type="evidence" value="ECO:0007669"/>
    <property type="project" value="TreeGrafter"/>
</dbReference>
<dbReference type="GO" id="GO:0004252">
    <property type="term" value="F:serine-type endopeptidase activity"/>
    <property type="evidence" value="ECO:0007669"/>
    <property type="project" value="InterPro"/>
</dbReference>
<dbReference type="PANTHER" id="PTHR10381">
    <property type="entry name" value="ATP-DEPENDENT CLP PROTEASE PROTEOLYTIC SUBUNIT"/>
    <property type="match status" value="1"/>
</dbReference>
<evidence type="ECO:0000256" key="2">
    <source>
        <dbReference type="ARBA" id="ARBA00022490"/>
    </source>
</evidence>
<dbReference type="Proteomes" id="UP000196138">
    <property type="component" value="Chromosome"/>
</dbReference>
<evidence type="ECO:0000256" key="1">
    <source>
        <dbReference type="ARBA" id="ARBA00007039"/>
    </source>
</evidence>
<dbReference type="OrthoDB" id="9806592at2"/>
<dbReference type="EMBL" id="CP021455">
    <property type="protein sequence ID" value="ARU04748.1"/>
    <property type="molecule type" value="Genomic_DNA"/>
</dbReference>
<dbReference type="InterPro" id="IPR029045">
    <property type="entry name" value="ClpP/crotonase-like_dom_sf"/>
</dbReference>
<keyword evidence="4" id="KW-0378">Hydrolase</keyword>
<evidence type="ECO:0000313" key="8">
    <source>
        <dbReference type="Proteomes" id="UP000196138"/>
    </source>
</evidence>
<keyword evidence="8" id="KW-1185">Reference proteome</keyword>
<gene>
    <name evidence="7" type="ORF">CCO03_08720</name>
</gene>
<proteinExistence type="inferred from homology"/>
<evidence type="ECO:0000256" key="4">
    <source>
        <dbReference type="ARBA" id="ARBA00022801"/>
    </source>
</evidence>
<protein>
    <recommendedName>
        <fullName evidence="6">ATP-dependent Clp protease proteolytic subunit</fullName>
    </recommendedName>
</protein>
<accession>A0A1Y0EMV9</accession>
<evidence type="ECO:0000313" key="7">
    <source>
        <dbReference type="EMBL" id="ARU04748.1"/>
    </source>
</evidence>
<keyword evidence="3" id="KW-0645">Protease</keyword>
<reference evidence="7 8" key="1">
    <citation type="submission" date="2017-05" db="EMBL/GenBank/DDBJ databases">
        <authorList>
            <person name="Song R."/>
            <person name="Chenine A.L."/>
            <person name="Ruprecht R.M."/>
        </authorList>
    </citation>
    <scope>NUCLEOTIDE SEQUENCE [LARGE SCALE GENOMIC DNA]</scope>
    <source>
        <strain evidence="7 8">DSM 26136</strain>
    </source>
</reference>
<sequence>MSLRKLPELPKLAHQDGIEFDLSPRALAKWNPSLSATEDEPDNIINVLDVIGYDYWTGEGTTAKRIDAALRSIGRDRDVVVNINSPGGSMFEGDAIYSLLRLHKGKVTVRILGMAASAASIIAMAGDEIQISRAGWLMIHNAWIGMYGNRNDLREAADWLEPFDAAAADLYADRTGIDKGEILAMLDKETWIGGGAAVETGWADAILSTDKIAERDGHGAQNAVRQIDILLAKQGLPRSQRRSLLQQIKTGTQDAVGADTQDAIGKGTPNAAQLPVMVAKPALLSFN</sequence>
<keyword evidence="2" id="KW-0963">Cytoplasm</keyword>
<dbReference type="PRINTS" id="PR00127">
    <property type="entry name" value="CLPPROTEASEP"/>
</dbReference>
<dbReference type="Pfam" id="PF00574">
    <property type="entry name" value="CLP_protease"/>
    <property type="match status" value="1"/>
</dbReference>
<dbReference type="InterPro" id="IPR023562">
    <property type="entry name" value="ClpP/TepA"/>
</dbReference>
<evidence type="ECO:0000256" key="3">
    <source>
        <dbReference type="ARBA" id="ARBA00022670"/>
    </source>
</evidence>
<evidence type="ECO:0000256" key="5">
    <source>
        <dbReference type="ARBA" id="ARBA00022825"/>
    </source>
</evidence>
<organism evidence="7 8">
    <name type="scientific">Comamonas serinivorans</name>
    <dbReference type="NCBI Taxonomy" id="1082851"/>
    <lineage>
        <taxon>Bacteria</taxon>
        <taxon>Pseudomonadati</taxon>
        <taxon>Pseudomonadota</taxon>
        <taxon>Betaproteobacteria</taxon>
        <taxon>Burkholderiales</taxon>
        <taxon>Comamonadaceae</taxon>
        <taxon>Comamonas</taxon>
    </lineage>
</organism>
<evidence type="ECO:0000256" key="6">
    <source>
        <dbReference type="RuleBase" id="RU003567"/>
    </source>
</evidence>
<dbReference type="AlphaFoldDB" id="A0A1Y0EMV9"/>
<dbReference type="GO" id="GO:0004176">
    <property type="term" value="F:ATP-dependent peptidase activity"/>
    <property type="evidence" value="ECO:0007669"/>
    <property type="project" value="InterPro"/>
</dbReference>
<dbReference type="SUPFAM" id="SSF52096">
    <property type="entry name" value="ClpP/crotonase"/>
    <property type="match status" value="1"/>
</dbReference>
<name>A0A1Y0EMV9_9BURK</name>
<dbReference type="GO" id="GO:0051117">
    <property type="term" value="F:ATPase binding"/>
    <property type="evidence" value="ECO:0007669"/>
    <property type="project" value="TreeGrafter"/>
</dbReference>
<comment type="similarity">
    <text evidence="1 6">Belongs to the peptidase S14 family.</text>
</comment>
<dbReference type="KEGG" id="cser:CCO03_08720"/>
<dbReference type="InterPro" id="IPR001907">
    <property type="entry name" value="ClpP"/>
</dbReference>
<dbReference type="PANTHER" id="PTHR10381:SF70">
    <property type="entry name" value="ATP-DEPENDENT CLP PROTEASE PROTEOLYTIC SUBUNIT"/>
    <property type="match status" value="1"/>
</dbReference>
<keyword evidence="5" id="KW-0720">Serine protease</keyword>
<dbReference type="CDD" id="cd07016">
    <property type="entry name" value="S14_ClpP_1"/>
    <property type="match status" value="1"/>
</dbReference>